<evidence type="ECO:0000256" key="1">
    <source>
        <dbReference type="SAM" id="Phobius"/>
    </source>
</evidence>
<feature type="domain" description="Guanylate cyclase" evidence="2">
    <location>
        <begin position="226"/>
        <end position="358"/>
    </location>
</feature>
<keyword evidence="1" id="KW-0472">Membrane</keyword>
<name>A0ABT5DH99_9BACT</name>
<dbReference type="PANTHER" id="PTHR43081:SF1">
    <property type="entry name" value="ADENYLATE CYCLASE, TERMINAL-DIFFERENTIATION SPECIFIC"/>
    <property type="match status" value="1"/>
</dbReference>
<dbReference type="SUPFAM" id="SSF55073">
    <property type="entry name" value="Nucleotide cyclase"/>
    <property type="match status" value="1"/>
</dbReference>
<protein>
    <submittedName>
        <fullName evidence="3">Adenylate/guanylate cyclase domain-containing protein</fullName>
    </submittedName>
</protein>
<dbReference type="Pfam" id="PF00211">
    <property type="entry name" value="Guanylate_cyc"/>
    <property type="match status" value="1"/>
</dbReference>
<keyword evidence="4" id="KW-1185">Reference proteome</keyword>
<dbReference type="CDD" id="cd07302">
    <property type="entry name" value="CHD"/>
    <property type="match status" value="1"/>
</dbReference>
<dbReference type="RefSeq" id="WP_272143235.1">
    <property type="nucleotide sequence ID" value="NZ_JAQNDM010000002.1"/>
</dbReference>
<dbReference type="Proteomes" id="UP001221838">
    <property type="component" value="Unassembled WGS sequence"/>
</dbReference>
<sequence>MSLVQSEPGLDEFLLQRLVEQRARVSEWINRFRMGGAVGWLLFASVFDWGMPAWMLGVYLAFAGALWWWARRLPVLSAHPVLGVVGIDMPAIFAIQLSALEHTSNVVSMSLFPLGIYVTLVMVVAMLELSTWSVVLSTGVAIACEAVLCDRAGIPRDAYPQALVLVLVVAAVAASFVSRQVLALLRAVSREQTQRTRLGRYFSPEVARRIAEMGPGADEGQHREVTLLFSDIRGFTTLADQMESPQVVALLNGYLTRMVEVVFRHGGTLDKFMGDGILAYFGAPLELASHPQAAVECGLRMLEALEAFNAERQARGEAPLNIGIGIHTGRVVVGTMGPEQRREYTVIGDAVNLASRIEGLTKKVGAPILVSEATRARCSADFVFTAAEPLPVAGKPAPVVTFIPRRAPPAQ</sequence>
<dbReference type="EMBL" id="JAQNDM010000002">
    <property type="protein sequence ID" value="MDC0713052.1"/>
    <property type="molecule type" value="Genomic_DNA"/>
</dbReference>
<feature type="transmembrane region" description="Helical" evidence="1">
    <location>
        <begin position="49"/>
        <end position="69"/>
    </location>
</feature>
<keyword evidence="1" id="KW-1133">Transmembrane helix</keyword>
<dbReference type="InterPro" id="IPR001054">
    <property type="entry name" value="A/G_cyclase"/>
</dbReference>
<dbReference type="PANTHER" id="PTHR43081">
    <property type="entry name" value="ADENYLATE CYCLASE, TERMINAL-DIFFERENTIATION SPECIFIC-RELATED"/>
    <property type="match status" value="1"/>
</dbReference>
<organism evidence="3 4">
    <name type="scientific">Stigmatella ashevillensis</name>
    <dbReference type="NCBI Taxonomy" id="2995309"/>
    <lineage>
        <taxon>Bacteria</taxon>
        <taxon>Pseudomonadati</taxon>
        <taxon>Myxococcota</taxon>
        <taxon>Myxococcia</taxon>
        <taxon>Myxococcales</taxon>
        <taxon>Cystobacterineae</taxon>
        <taxon>Archangiaceae</taxon>
        <taxon>Stigmatella</taxon>
    </lineage>
</organism>
<evidence type="ECO:0000313" key="3">
    <source>
        <dbReference type="EMBL" id="MDC0713052.1"/>
    </source>
</evidence>
<dbReference type="PROSITE" id="PS50125">
    <property type="entry name" value="GUANYLATE_CYCLASE_2"/>
    <property type="match status" value="1"/>
</dbReference>
<dbReference type="Gene3D" id="3.30.70.1230">
    <property type="entry name" value="Nucleotide cyclase"/>
    <property type="match status" value="1"/>
</dbReference>
<dbReference type="SMART" id="SM00044">
    <property type="entry name" value="CYCc"/>
    <property type="match status" value="1"/>
</dbReference>
<feature type="transmembrane region" description="Helical" evidence="1">
    <location>
        <begin position="106"/>
        <end position="127"/>
    </location>
</feature>
<feature type="transmembrane region" description="Helical" evidence="1">
    <location>
        <begin position="81"/>
        <end position="100"/>
    </location>
</feature>
<comment type="caution">
    <text evidence="3">The sequence shown here is derived from an EMBL/GenBank/DDBJ whole genome shotgun (WGS) entry which is preliminary data.</text>
</comment>
<evidence type="ECO:0000259" key="2">
    <source>
        <dbReference type="PROSITE" id="PS50125"/>
    </source>
</evidence>
<feature type="transmembrane region" description="Helical" evidence="1">
    <location>
        <begin position="160"/>
        <end position="185"/>
    </location>
</feature>
<evidence type="ECO:0000313" key="4">
    <source>
        <dbReference type="Proteomes" id="UP001221838"/>
    </source>
</evidence>
<dbReference type="InterPro" id="IPR029787">
    <property type="entry name" value="Nucleotide_cyclase"/>
</dbReference>
<proteinExistence type="predicted"/>
<gene>
    <name evidence="3" type="ORF">POL68_31610</name>
</gene>
<keyword evidence="1" id="KW-0812">Transmembrane</keyword>
<reference evidence="3 4" key="1">
    <citation type="submission" date="2022-11" db="EMBL/GenBank/DDBJ databases">
        <title>Minimal conservation of predation-associated metabolite biosynthetic gene clusters underscores biosynthetic potential of Myxococcota including descriptions for ten novel species: Archangium lansinium sp. nov., Myxococcus landrumus sp. nov., Nannocystis bai.</title>
        <authorList>
            <person name="Ahearne A."/>
            <person name="Stevens C."/>
            <person name="Dowd S."/>
        </authorList>
    </citation>
    <scope>NUCLEOTIDE SEQUENCE [LARGE SCALE GENOMIC DNA]</scope>
    <source>
        <strain evidence="3 4">NCWAL01</strain>
    </source>
</reference>
<accession>A0ABT5DH99</accession>
<dbReference type="InterPro" id="IPR050697">
    <property type="entry name" value="Adenylyl/Guanylyl_Cyclase_3/4"/>
</dbReference>